<keyword evidence="3" id="KW-1185">Reference proteome</keyword>
<gene>
    <name evidence="2" type="ORF">JKP88DRAFT_304087</name>
</gene>
<dbReference type="EMBL" id="JAFCMP010000067">
    <property type="protein sequence ID" value="KAG5188678.1"/>
    <property type="molecule type" value="Genomic_DNA"/>
</dbReference>
<evidence type="ECO:0000313" key="3">
    <source>
        <dbReference type="Proteomes" id="UP000664859"/>
    </source>
</evidence>
<sequence>MLSLIPAAAAGFCGLLAISVGTLVSYTPAQNLITYAHWLSFRQPLTAELTDLRAFRLHGTRNVNVTTSDGLRLYGWHLLPNSRIARVSAQAGRALEDGDFEGELADAERVVVYFHGNAATRGVKNRVDLVKTLAGVLDAHVMAFDYRGFGDSEGTPTEGGLLLDALAIWGWVKARVGPDTQVYVYGQSLGTAVAIKLAAALAEDPARPRLPAGLILDAPFTDLKTAARHHPSTLPFRLVPGLYGFIAARLAETWDSAATIARARGVRLLILHGRRDAMMAHAVGEALAAAAAAALGADAVRFASFARGGHKDLFTFELWVREVGGFTGLAPTHVRSVGGTGVWAPEDRVCYASCDDSAQRRWHAAAGAVVLPASGAVLDAGGRGARQQEVEQPVQLTSSYRRYAAPAMDVVDGMPWPDAAALGATVKRQSGAAVYIAAVLA</sequence>
<proteinExistence type="predicted"/>
<dbReference type="Gene3D" id="3.40.50.1820">
    <property type="entry name" value="alpha/beta hydrolase"/>
    <property type="match status" value="1"/>
</dbReference>
<dbReference type="GO" id="GO:0016787">
    <property type="term" value="F:hydrolase activity"/>
    <property type="evidence" value="ECO:0007669"/>
    <property type="project" value="UniProtKB-KW"/>
</dbReference>
<reference evidence="2" key="1">
    <citation type="submission" date="2021-02" db="EMBL/GenBank/DDBJ databases">
        <title>First Annotated Genome of the Yellow-green Alga Tribonema minus.</title>
        <authorList>
            <person name="Mahan K.M."/>
        </authorList>
    </citation>
    <scope>NUCLEOTIDE SEQUENCE</scope>
    <source>
        <strain evidence="2">UTEX B ZZ1240</strain>
    </source>
</reference>
<keyword evidence="2" id="KW-0378">Hydrolase</keyword>
<dbReference type="OrthoDB" id="10249433at2759"/>
<dbReference type="AlphaFoldDB" id="A0A836CKI9"/>
<dbReference type="Proteomes" id="UP000664859">
    <property type="component" value="Unassembled WGS sequence"/>
</dbReference>
<feature type="domain" description="Serine aminopeptidase S33" evidence="1">
    <location>
        <begin position="107"/>
        <end position="226"/>
    </location>
</feature>
<dbReference type="PANTHER" id="PTHR12277">
    <property type="entry name" value="ALPHA/BETA HYDROLASE DOMAIN-CONTAINING PROTEIN"/>
    <property type="match status" value="1"/>
</dbReference>
<dbReference type="PANTHER" id="PTHR12277:SF81">
    <property type="entry name" value="PROTEIN ABHD13"/>
    <property type="match status" value="1"/>
</dbReference>
<dbReference type="InterPro" id="IPR029058">
    <property type="entry name" value="AB_hydrolase_fold"/>
</dbReference>
<dbReference type="InterPro" id="IPR022742">
    <property type="entry name" value="Hydrolase_4"/>
</dbReference>
<evidence type="ECO:0000313" key="2">
    <source>
        <dbReference type="EMBL" id="KAG5188678.1"/>
    </source>
</evidence>
<evidence type="ECO:0000259" key="1">
    <source>
        <dbReference type="Pfam" id="PF12146"/>
    </source>
</evidence>
<comment type="caution">
    <text evidence="2">The sequence shown here is derived from an EMBL/GenBank/DDBJ whole genome shotgun (WGS) entry which is preliminary data.</text>
</comment>
<organism evidence="2 3">
    <name type="scientific">Tribonema minus</name>
    <dbReference type="NCBI Taxonomy" id="303371"/>
    <lineage>
        <taxon>Eukaryota</taxon>
        <taxon>Sar</taxon>
        <taxon>Stramenopiles</taxon>
        <taxon>Ochrophyta</taxon>
        <taxon>PX clade</taxon>
        <taxon>Xanthophyceae</taxon>
        <taxon>Tribonematales</taxon>
        <taxon>Tribonemataceae</taxon>
        <taxon>Tribonema</taxon>
    </lineage>
</organism>
<accession>A0A836CKI9</accession>
<dbReference type="Pfam" id="PF12146">
    <property type="entry name" value="Hydrolase_4"/>
    <property type="match status" value="1"/>
</dbReference>
<dbReference type="SUPFAM" id="SSF53474">
    <property type="entry name" value="alpha/beta-Hydrolases"/>
    <property type="match status" value="1"/>
</dbReference>
<name>A0A836CKI9_9STRA</name>
<protein>
    <submittedName>
        <fullName evidence="2">Alpha/Beta hydrolase protein</fullName>
    </submittedName>
</protein>